<keyword evidence="1" id="KW-0472">Membrane</keyword>
<dbReference type="EMBL" id="CP065053">
    <property type="protein sequence ID" value="QPI47973.1"/>
    <property type="molecule type" value="Genomic_DNA"/>
</dbReference>
<protein>
    <recommendedName>
        <fullName evidence="4">ABC transporter permease</fullName>
    </recommendedName>
</protein>
<dbReference type="Proteomes" id="UP000662888">
    <property type="component" value="Chromosome"/>
</dbReference>
<keyword evidence="3" id="KW-1185">Reference proteome</keyword>
<feature type="transmembrane region" description="Helical" evidence="1">
    <location>
        <begin position="20"/>
        <end position="43"/>
    </location>
</feature>
<feature type="transmembrane region" description="Helical" evidence="1">
    <location>
        <begin position="212"/>
        <end position="234"/>
    </location>
</feature>
<evidence type="ECO:0008006" key="4">
    <source>
        <dbReference type="Google" id="ProtNLM"/>
    </source>
</evidence>
<feature type="transmembrane region" description="Helical" evidence="1">
    <location>
        <begin position="123"/>
        <end position="142"/>
    </location>
</feature>
<accession>A0AA49A613</accession>
<feature type="transmembrane region" description="Helical" evidence="1">
    <location>
        <begin position="188"/>
        <end position="206"/>
    </location>
</feature>
<evidence type="ECO:0000256" key="1">
    <source>
        <dbReference type="SAM" id="Phobius"/>
    </source>
</evidence>
<proteinExistence type="predicted"/>
<feature type="transmembrane region" description="Helical" evidence="1">
    <location>
        <begin position="246"/>
        <end position="267"/>
    </location>
</feature>
<name>A0AA49A613_9BURK</name>
<organism evidence="2 3">
    <name type="scientific">Massilia antarctica</name>
    <dbReference type="NCBI Taxonomy" id="2765360"/>
    <lineage>
        <taxon>Bacteria</taxon>
        <taxon>Pseudomonadati</taxon>
        <taxon>Pseudomonadota</taxon>
        <taxon>Betaproteobacteria</taxon>
        <taxon>Burkholderiales</taxon>
        <taxon>Oxalobacteraceae</taxon>
        <taxon>Telluria group</taxon>
        <taxon>Massilia</taxon>
    </lineage>
</organism>
<evidence type="ECO:0000313" key="3">
    <source>
        <dbReference type="Proteomes" id="UP000662888"/>
    </source>
</evidence>
<gene>
    <name evidence="2" type="ORF">IV454_20695</name>
</gene>
<evidence type="ECO:0000313" key="2">
    <source>
        <dbReference type="EMBL" id="QPI47973.1"/>
    </source>
</evidence>
<feature type="transmembrane region" description="Helical" evidence="1">
    <location>
        <begin position="287"/>
        <end position="310"/>
    </location>
</feature>
<dbReference type="RefSeq" id="WP_206087621.1">
    <property type="nucleotide sequence ID" value="NZ_CP065053.1"/>
</dbReference>
<feature type="transmembrane region" description="Helical" evidence="1">
    <location>
        <begin position="73"/>
        <end position="102"/>
    </location>
</feature>
<reference evidence="2 3" key="1">
    <citation type="submission" date="2020-11" db="EMBL/GenBank/DDBJ databases">
        <authorList>
            <person name="Sun Q."/>
        </authorList>
    </citation>
    <scope>NUCLEOTIDE SEQUENCE [LARGE SCALE GENOMIC DNA]</scope>
    <source>
        <strain evidence="2 3">P8398</strain>
    </source>
</reference>
<keyword evidence="1" id="KW-1133">Transmembrane helix</keyword>
<keyword evidence="1" id="KW-0812">Transmembrane</keyword>
<feature type="transmembrane region" description="Helical" evidence="1">
    <location>
        <begin position="148"/>
        <end position="176"/>
    </location>
</feature>
<sequence length="319" mass="33886">MNTLKWLLKREFWEHKGAFFYAPLILAIVMVGVTALTLGFGMVSSDAPFRHLLTAMTTGPAPIPGGLSGVADLLATLSLVATSPLLLMLTASAFFYCLAALYDERRDRSILFWKSLPLSDTHTVLSKVITVTIVAPLIVIGVSTATSVLLVLCAGTIAALNGVNLFGALLTSPVFLLAPLRSLGMLPVYLIWALPTVGWLLMVSAWARSKVFLWAVGVPVIALVLVKWITYVLGAGPAPGALMQTVVGRILLGLVPGSWLSGEASGIGSHNMQFTIDRVNGLLADSWATLASPGAWVGAVAGMAMMYAAIRLRRLRDEG</sequence>